<reference evidence="3 4" key="1">
    <citation type="submission" date="2018-10" db="EMBL/GenBank/DDBJ databases">
        <title>Sinomicrobium pectinilyticum sp. nov., a pectinase-producing bacterium isolated from alkaline and saline soil, and emended description of the genus Sinomicrobium.</title>
        <authorList>
            <person name="Cheng B."/>
            <person name="Li C."/>
            <person name="Lai Q."/>
            <person name="Du M."/>
            <person name="Shao Z."/>
            <person name="Xu P."/>
            <person name="Yang C."/>
        </authorList>
    </citation>
    <scope>NUCLEOTIDE SEQUENCE [LARGE SCALE GENOMIC DNA]</scope>
    <source>
        <strain evidence="3 4">5DNS001</strain>
    </source>
</reference>
<organism evidence="3 4">
    <name type="scientific">Sinomicrobium pectinilyticum</name>
    <dbReference type="NCBI Taxonomy" id="1084421"/>
    <lineage>
        <taxon>Bacteria</taxon>
        <taxon>Pseudomonadati</taxon>
        <taxon>Bacteroidota</taxon>
        <taxon>Flavobacteriia</taxon>
        <taxon>Flavobacteriales</taxon>
        <taxon>Flavobacteriaceae</taxon>
        <taxon>Sinomicrobium</taxon>
    </lineage>
</organism>
<dbReference type="Pfam" id="PF12706">
    <property type="entry name" value="Lactamase_B_2"/>
    <property type="match status" value="1"/>
</dbReference>
<dbReference type="InterPro" id="IPR001279">
    <property type="entry name" value="Metallo-B-lactamas"/>
</dbReference>
<keyword evidence="1" id="KW-1133">Transmembrane helix</keyword>
<dbReference type="GO" id="GO:0016787">
    <property type="term" value="F:hydrolase activity"/>
    <property type="evidence" value="ECO:0007669"/>
    <property type="project" value="UniProtKB-KW"/>
</dbReference>
<dbReference type="Gene3D" id="3.60.15.10">
    <property type="entry name" value="Ribonuclease Z/Hydroxyacylglutathione hydrolase-like"/>
    <property type="match status" value="1"/>
</dbReference>
<evidence type="ECO:0000256" key="1">
    <source>
        <dbReference type="SAM" id="Phobius"/>
    </source>
</evidence>
<dbReference type="InterPro" id="IPR036866">
    <property type="entry name" value="RibonucZ/Hydroxyglut_hydro"/>
</dbReference>
<gene>
    <name evidence="3" type="ORF">ED312_10905</name>
</gene>
<feature type="transmembrane region" description="Helical" evidence="1">
    <location>
        <begin position="12"/>
        <end position="30"/>
    </location>
</feature>
<keyword evidence="3" id="KW-0378">Hydrolase</keyword>
<dbReference type="GO" id="GO:0005737">
    <property type="term" value="C:cytoplasm"/>
    <property type="evidence" value="ECO:0007669"/>
    <property type="project" value="TreeGrafter"/>
</dbReference>
<dbReference type="AlphaFoldDB" id="A0A3N0EH55"/>
<proteinExistence type="predicted"/>
<dbReference type="EMBL" id="RJTM01000074">
    <property type="protein sequence ID" value="RNL87097.1"/>
    <property type="molecule type" value="Genomic_DNA"/>
</dbReference>
<protein>
    <submittedName>
        <fullName evidence="3">MBL fold metallo-hydrolase</fullName>
    </submittedName>
</protein>
<comment type="caution">
    <text evidence="3">The sequence shown here is derived from an EMBL/GenBank/DDBJ whole genome shotgun (WGS) entry which is preliminary data.</text>
</comment>
<dbReference type="Proteomes" id="UP000267469">
    <property type="component" value="Unassembled WGS sequence"/>
</dbReference>
<dbReference type="PANTHER" id="PTHR15032:SF4">
    <property type="entry name" value="N-ACYL-PHOSPHATIDYLETHANOLAMINE-HYDROLYZING PHOSPHOLIPASE D"/>
    <property type="match status" value="1"/>
</dbReference>
<sequence>MKRLFRLLRRIMLILISVVILFLVSVFIYIQHPKFGKAPSGERLERIKQSPNYKDGAFVNRTFTPSLTEGYSFAGVLFDFLFRKKPGLVPDVRIPSVRTDLKALPAEDNVLVWFGHSSYFMQVDGLKILVDPVFSGNASPVPGSTKAFKGTDVYMVSDLPEIDYLLITHDHYDHLDYETVSALKDRVKKVVCGLGAGSHLEHWGYTAEMLEEKDWDETVELSSGAKLHTLTARHFSGRTFKRNNTLWLSYLLETPKRKIFLGGDSGYDGHFAEIGERFGTIDLAILENGQYNEAWHAIHCLPGETLKAAKDLNAKRLMPVHSSKFALGMHRWDEPLNEVSAGNKAYGFPLVTPLIGEAVNLDDDSQEFREWWKAIK</sequence>
<dbReference type="OrthoDB" id="9805728at2"/>
<evidence type="ECO:0000313" key="4">
    <source>
        <dbReference type="Proteomes" id="UP000267469"/>
    </source>
</evidence>
<evidence type="ECO:0000313" key="3">
    <source>
        <dbReference type="EMBL" id="RNL87097.1"/>
    </source>
</evidence>
<evidence type="ECO:0000259" key="2">
    <source>
        <dbReference type="Pfam" id="PF12706"/>
    </source>
</evidence>
<name>A0A3N0EH55_SINP1</name>
<keyword evidence="1" id="KW-0812">Transmembrane</keyword>
<keyword evidence="1" id="KW-0472">Membrane</keyword>
<dbReference type="SUPFAM" id="SSF56281">
    <property type="entry name" value="Metallo-hydrolase/oxidoreductase"/>
    <property type="match status" value="1"/>
</dbReference>
<dbReference type="PANTHER" id="PTHR15032">
    <property type="entry name" value="N-ACYL-PHOSPHATIDYLETHANOLAMINE-HYDROLYZING PHOSPHOLIPASE D"/>
    <property type="match status" value="1"/>
</dbReference>
<accession>A0A3N0EH55</accession>
<feature type="domain" description="Metallo-beta-lactamase" evidence="2">
    <location>
        <begin position="128"/>
        <end position="321"/>
    </location>
</feature>
<dbReference type="RefSeq" id="WP_123216050.1">
    <property type="nucleotide sequence ID" value="NZ_RJTM01000074.1"/>
</dbReference>
<keyword evidence="4" id="KW-1185">Reference proteome</keyword>